<feature type="binding site" evidence="12">
    <location>
        <position position="156"/>
    </location>
    <ligand>
        <name>GTP</name>
        <dbReference type="ChEBI" id="CHEBI:37565"/>
    </ligand>
</feature>
<dbReference type="GO" id="GO:0046872">
    <property type="term" value="F:metal ion binding"/>
    <property type="evidence" value="ECO:0007669"/>
    <property type="project" value="UniProtKB-KW"/>
</dbReference>
<dbReference type="SFLD" id="SFLDG01386">
    <property type="entry name" value="main_SPASM_domain-containing"/>
    <property type="match status" value="1"/>
</dbReference>
<keyword evidence="2 12" id="KW-0004">4Fe-4S</keyword>
<evidence type="ECO:0000313" key="15">
    <source>
        <dbReference type="Proteomes" id="UP000247565"/>
    </source>
</evidence>
<dbReference type="GO" id="GO:0006777">
    <property type="term" value="P:Mo-molybdopterin cofactor biosynthetic process"/>
    <property type="evidence" value="ECO:0007669"/>
    <property type="project" value="UniProtKB-UniRule"/>
</dbReference>
<keyword evidence="5 12" id="KW-0547">Nucleotide-binding</keyword>
<comment type="pathway">
    <text evidence="12">Cofactor biosynthesis; molybdopterin biosynthesis.</text>
</comment>
<dbReference type="SFLD" id="SFLDG01067">
    <property type="entry name" value="SPASM/twitch_domain_containing"/>
    <property type="match status" value="1"/>
</dbReference>
<feature type="binding site" evidence="12">
    <location>
        <position position="64"/>
    </location>
    <ligand>
        <name>GTP</name>
        <dbReference type="ChEBI" id="CHEBI:37565"/>
    </ligand>
</feature>
<dbReference type="OrthoDB" id="9763993at2"/>
<dbReference type="Proteomes" id="UP000247565">
    <property type="component" value="Unassembled WGS sequence"/>
</dbReference>
<evidence type="ECO:0000256" key="7">
    <source>
        <dbReference type="ARBA" id="ARBA00023014"/>
    </source>
</evidence>
<keyword evidence="8 12" id="KW-0342">GTP-binding</keyword>
<comment type="cofactor">
    <cofactor evidence="12">
        <name>[4Fe-4S] cluster</name>
        <dbReference type="ChEBI" id="CHEBI:49883"/>
    </cofactor>
    <text evidence="12">Binds 2 [4Fe-4S] clusters. Binds 1 [4Fe-4S] cluster coordinated with 3 cysteines and an exchangeable S-adenosyl-L-methionine and 1 [4Fe-4S] cluster coordinated with 3 cysteines and the GTP-derived substrate.</text>
</comment>
<dbReference type="GO" id="GO:0051539">
    <property type="term" value="F:4 iron, 4 sulfur cluster binding"/>
    <property type="evidence" value="ECO:0007669"/>
    <property type="project" value="UniProtKB-UniRule"/>
</dbReference>
<dbReference type="Pfam" id="PF06463">
    <property type="entry name" value="Mob_synth_C"/>
    <property type="match status" value="1"/>
</dbReference>
<dbReference type="InterPro" id="IPR000385">
    <property type="entry name" value="MoaA_NifB_PqqE_Fe-S-bd_CS"/>
</dbReference>
<dbReference type="UniPathway" id="UPA00344"/>
<accession>A0A318N0S6</accession>
<evidence type="ECO:0000256" key="9">
    <source>
        <dbReference type="ARBA" id="ARBA00023150"/>
    </source>
</evidence>
<dbReference type="CDD" id="cd01335">
    <property type="entry name" value="Radical_SAM"/>
    <property type="match status" value="1"/>
</dbReference>
<dbReference type="InterPro" id="IPR040064">
    <property type="entry name" value="MoaA-like"/>
</dbReference>
<feature type="binding site" evidence="12">
    <location>
        <position position="27"/>
    </location>
    <ligand>
        <name>S-adenosyl-L-methionine</name>
        <dbReference type="ChEBI" id="CHEBI:59789"/>
    </ligand>
</feature>
<evidence type="ECO:0000313" key="14">
    <source>
        <dbReference type="EMBL" id="PXZ00397.1"/>
    </source>
</evidence>
<feature type="binding site" evidence="12">
    <location>
        <position position="269"/>
    </location>
    <ligand>
        <name>[4Fe-4S] cluster</name>
        <dbReference type="ChEBI" id="CHEBI:49883"/>
        <label>2</label>
        <note>4Fe-4S-substrate</note>
    </ligand>
</feature>
<dbReference type="SMART" id="SM00729">
    <property type="entry name" value="Elp3"/>
    <property type="match status" value="1"/>
</dbReference>
<dbReference type="CDD" id="cd21117">
    <property type="entry name" value="Twitch_MoaA"/>
    <property type="match status" value="1"/>
</dbReference>
<name>A0A318N0S6_9PROT</name>
<dbReference type="NCBIfam" id="TIGR02666">
    <property type="entry name" value="moaA"/>
    <property type="match status" value="1"/>
</dbReference>
<dbReference type="EC" id="4.1.99.22" evidence="1 12"/>
<feature type="binding site" evidence="12">
    <location>
        <position position="28"/>
    </location>
    <ligand>
        <name>[4Fe-4S] cluster</name>
        <dbReference type="ChEBI" id="CHEBI:49883"/>
        <label>1</label>
        <note>4Fe-4S-S-AdoMet</note>
    </ligand>
</feature>
<dbReference type="InterPro" id="IPR013785">
    <property type="entry name" value="Aldolase_TIM"/>
</dbReference>
<dbReference type="Pfam" id="PF04055">
    <property type="entry name" value="Radical_SAM"/>
    <property type="match status" value="1"/>
</dbReference>
<dbReference type="EMBL" id="QGLT01000003">
    <property type="protein sequence ID" value="PXZ00397.1"/>
    <property type="molecule type" value="Genomic_DNA"/>
</dbReference>
<proteinExistence type="inferred from homology"/>
<dbReference type="InterPro" id="IPR010505">
    <property type="entry name" value="MoaA_twitch"/>
</dbReference>
<evidence type="ECO:0000256" key="1">
    <source>
        <dbReference type="ARBA" id="ARBA00012167"/>
    </source>
</evidence>
<evidence type="ECO:0000256" key="8">
    <source>
        <dbReference type="ARBA" id="ARBA00023134"/>
    </source>
</evidence>
<feature type="binding site" evidence="12">
    <location>
        <position position="25"/>
    </location>
    <ligand>
        <name>[4Fe-4S] cluster</name>
        <dbReference type="ChEBI" id="CHEBI:49883"/>
        <label>1</label>
        <note>4Fe-4S-S-AdoMet</note>
    </ligand>
</feature>
<dbReference type="SFLD" id="SFLDS00029">
    <property type="entry name" value="Radical_SAM"/>
    <property type="match status" value="1"/>
</dbReference>
<feature type="binding site" evidence="12">
    <location>
        <position position="252"/>
    </location>
    <ligand>
        <name>[4Fe-4S] cluster</name>
        <dbReference type="ChEBI" id="CHEBI:49883"/>
        <label>2</label>
        <note>4Fe-4S-substrate</note>
    </ligand>
</feature>
<dbReference type="GO" id="GO:1904047">
    <property type="term" value="F:S-adenosyl-L-methionine binding"/>
    <property type="evidence" value="ECO:0007669"/>
    <property type="project" value="UniProtKB-UniRule"/>
</dbReference>
<keyword evidence="15" id="KW-1185">Reference proteome</keyword>
<feature type="binding site" evidence="12">
    <location>
        <position position="119"/>
    </location>
    <ligand>
        <name>S-adenosyl-L-methionine</name>
        <dbReference type="ChEBI" id="CHEBI:59789"/>
    </ligand>
</feature>
<feature type="binding site" evidence="12">
    <location>
        <position position="95"/>
    </location>
    <ligand>
        <name>GTP</name>
        <dbReference type="ChEBI" id="CHEBI:37565"/>
    </ligand>
</feature>
<dbReference type="AlphaFoldDB" id="A0A318N0S6"/>
<dbReference type="PROSITE" id="PS01305">
    <property type="entry name" value="MOAA_NIFB_PQQE"/>
    <property type="match status" value="1"/>
</dbReference>
<feature type="binding site" evidence="12">
    <location>
        <position position="68"/>
    </location>
    <ligand>
        <name>S-adenosyl-L-methionine</name>
        <dbReference type="ChEBI" id="CHEBI:59789"/>
    </ligand>
</feature>
<evidence type="ECO:0000256" key="4">
    <source>
        <dbReference type="ARBA" id="ARBA00022723"/>
    </source>
</evidence>
<dbReference type="InterPro" id="IPR058240">
    <property type="entry name" value="rSAM_sf"/>
</dbReference>
<dbReference type="InterPro" id="IPR006638">
    <property type="entry name" value="Elp3/MiaA/NifB-like_rSAM"/>
</dbReference>
<dbReference type="SUPFAM" id="SSF102114">
    <property type="entry name" value="Radical SAM enzymes"/>
    <property type="match status" value="1"/>
</dbReference>
<comment type="similarity">
    <text evidence="12">Belongs to the radical SAM superfamily. MoaA family.</text>
</comment>
<comment type="caution">
    <text evidence="14">The sequence shown here is derived from an EMBL/GenBank/DDBJ whole genome shotgun (WGS) entry which is preliminary data.</text>
</comment>
<feature type="binding site" evidence="12">
    <location>
        <position position="255"/>
    </location>
    <ligand>
        <name>[4Fe-4S] cluster</name>
        <dbReference type="ChEBI" id="CHEBI:49883"/>
        <label>2</label>
        <note>4Fe-4S-substrate</note>
    </ligand>
</feature>
<feature type="binding site" evidence="12">
    <location>
        <position position="21"/>
    </location>
    <ligand>
        <name>[4Fe-4S] cluster</name>
        <dbReference type="ChEBI" id="CHEBI:49883"/>
        <label>1</label>
        <note>4Fe-4S-S-AdoMet</note>
    </ligand>
</feature>
<evidence type="ECO:0000256" key="6">
    <source>
        <dbReference type="ARBA" id="ARBA00023004"/>
    </source>
</evidence>
<sequence length="324" mass="37094">MLIDKFGRTIDYLRISVTDRCNLRCSYCIPKGFNDFETPDHWLTFDELMRVVRAFVRLGTKRFRLTGGEPLVRKNLTDLVYRIKKIDEVEDLSITTNGTLLTSHAKLLFEAGLDRLNISLDSLNRKNIEDITGLDCLEQVMEGLRTAKQLGFHKIKINMVVLPDKNMAEIERMLEFCIEHGFILCLIEVMPMGKTGQNMTTVSLQPIIQELRKHYDLHSTMKIIGNGPARYWETSTGNVCLGLITPLSQHFCATCNRVRLSVDGTLYMCLGQDNSFVLRPLLRNHCSDKELDQAIQEAIELKPKEHDFLKQPNKIMRIMSKTGG</sequence>
<feature type="binding site" evidence="12">
    <location>
        <position position="14"/>
    </location>
    <ligand>
        <name>GTP</name>
        <dbReference type="ChEBI" id="CHEBI:37565"/>
    </ligand>
</feature>
<keyword evidence="7 12" id="KW-0411">Iron-sulfur</keyword>
<protein>
    <recommendedName>
        <fullName evidence="1 12">GTP 3',8-cyclase</fullName>
        <ecNumber evidence="1 12">4.1.99.22</ecNumber>
    </recommendedName>
    <alternativeName>
        <fullName evidence="12">Molybdenum cofactor biosynthesis protein A</fullName>
    </alternativeName>
</protein>
<dbReference type="PANTHER" id="PTHR22960">
    <property type="entry name" value="MOLYBDOPTERIN COFACTOR SYNTHESIS PROTEIN A"/>
    <property type="match status" value="1"/>
</dbReference>
<evidence type="ECO:0000256" key="5">
    <source>
        <dbReference type="ARBA" id="ARBA00022741"/>
    </source>
</evidence>
<dbReference type="Gene3D" id="3.20.20.70">
    <property type="entry name" value="Aldolase class I"/>
    <property type="match status" value="1"/>
</dbReference>
<dbReference type="NCBIfam" id="NF001199">
    <property type="entry name" value="PRK00164.2-1"/>
    <property type="match status" value="1"/>
</dbReference>
<keyword evidence="3 12" id="KW-0949">S-adenosyl-L-methionine</keyword>
<keyword evidence="9 12" id="KW-0501">Molybdenum cofactor biosynthesis</keyword>
<dbReference type="InterPro" id="IPR050105">
    <property type="entry name" value="MoCo_biosynth_MoaA/MoaC"/>
</dbReference>
<dbReference type="GO" id="GO:0061798">
    <property type="term" value="F:GTP 3',8'-cyclase activity"/>
    <property type="evidence" value="ECO:0007669"/>
    <property type="project" value="UniProtKB-UniRule"/>
</dbReference>
<feature type="binding site" evidence="12">
    <location>
        <position position="190"/>
    </location>
    <ligand>
        <name>S-adenosyl-L-methionine</name>
        <dbReference type="ChEBI" id="CHEBI:59789"/>
    </ligand>
</feature>
<evidence type="ECO:0000256" key="11">
    <source>
        <dbReference type="ARBA" id="ARBA00048697"/>
    </source>
</evidence>
<dbReference type="PROSITE" id="PS51918">
    <property type="entry name" value="RADICAL_SAM"/>
    <property type="match status" value="1"/>
</dbReference>
<dbReference type="PANTHER" id="PTHR22960:SF0">
    <property type="entry name" value="MOLYBDENUM COFACTOR BIOSYNTHESIS PROTEIN 1"/>
    <property type="match status" value="1"/>
</dbReference>
<comment type="subunit">
    <text evidence="12">Monomer and homodimer.</text>
</comment>
<comment type="catalytic activity">
    <reaction evidence="11 12">
        <text>GTP + AH2 + S-adenosyl-L-methionine = (8S)-3',8-cyclo-7,8-dihydroguanosine 5'-triphosphate + 5'-deoxyadenosine + L-methionine + A + H(+)</text>
        <dbReference type="Rhea" id="RHEA:49576"/>
        <dbReference type="ChEBI" id="CHEBI:13193"/>
        <dbReference type="ChEBI" id="CHEBI:15378"/>
        <dbReference type="ChEBI" id="CHEBI:17319"/>
        <dbReference type="ChEBI" id="CHEBI:17499"/>
        <dbReference type="ChEBI" id="CHEBI:37565"/>
        <dbReference type="ChEBI" id="CHEBI:57844"/>
        <dbReference type="ChEBI" id="CHEBI:59789"/>
        <dbReference type="ChEBI" id="CHEBI:131766"/>
        <dbReference type="EC" id="4.1.99.22"/>
    </reaction>
</comment>
<dbReference type="InterPro" id="IPR007197">
    <property type="entry name" value="rSAM"/>
</dbReference>
<keyword evidence="6 12" id="KW-0408">Iron</keyword>
<gene>
    <name evidence="12 14" type="primary">moaA</name>
    <name evidence="14" type="ORF">DK869_06165</name>
</gene>
<keyword evidence="4 12" id="KW-0479">Metal-binding</keyword>
<evidence type="ECO:0000256" key="10">
    <source>
        <dbReference type="ARBA" id="ARBA00023239"/>
    </source>
</evidence>
<keyword evidence="10 12" id="KW-0456">Lyase</keyword>
<reference evidence="14 15" key="1">
    <citation type="submission" date="2018-05" db="EMBL/GenBank/DDBJ databases">
        <title>Reference genomes for bee gut microbiota database.</title>
        <authorList>
            <person name="Ellegaard K.M."/>
        </authorList>
    </citation>
    <scope>NUCLEOTIDE SEQUENCE [LARGE SCALE GENOMIC DNA]</scope>
    <source>
        <strain evidence="14 15">ESL0284</strain>
    </source>
</reference>
<comment type="function">
    <text evidence="12">Catalyzes the cyclization of GTP to (8S)-3',8-cyclo-7,8-dihydroguanosine 5'-triphosphate.</text>
</comment>
<dbReference type="InterPro" id="IPR013483">
    <property type="entry name" value="MoaA"/>
</dbReference>
<feature type="domain" description="Radical SAM core" evidence="13">
    <location>
        <begin position="5"/>
        <end position="230"/>
    </location>
</feature>
<dbReference type="SFLD" id="SFLDG01383">
    <property type="entry name" value="cyclic_pyranopterin_phosphate"/>
    <property type="match status" value="1"/>
</dbReference>
<evidence type="ECO:0000256" key="12">
    <source>
        <dbReference type="HAMAP-Rule" id="MF_01225"/>
    </source>
</evidence>
<dbReference type="GO" id="GO:0005525">
    <property type="term" value="F:GTP binding"/>
    <property type="evidence" value="ECO:0007669"/>
    <property type="project" value="UniProtKB-UniRule"/>
</dbReference>
<dbReference type="HAMAP" id="MF_01225_B">
    <property type="entry name" value="MoaA_B"/>
    <property type="match status" value="1"/>
</dbReference>
<feature type="binding site" evidence="12">
    <location>
        <begin position="257"/>
        <end position="259"/>
    </location>
    <ligand>
        <name>GTP</name>
        <dbReference type="ChEBI" id="CHEBI:37565"/>
    </ligand>
</feature>
<dbReference type="GO" id="GO:0061799">
    <property type="term" value="F:cyclic pyranopterin monophosphate synthase activity"/>
    <property type="evidence" value="ECO:0007669"/>
    <property type="project" value="TreeGrafter"/>
</dbReference>
<evidence type="ECO:0000256" key="2">
    <source>
        <dbReference type="ARBA" id="ARBA00022485"/>
    </source>
</evidence>
<organism evidence="14 15">
    <name type="scientific">Commensalibacter melissae</name>
    <dbReference type="NCBI Taxonomy" id="2070537"/>
    <lineage>
        <taxon>Bacteria</taxon>
        <taxon>Pseudomonadati</taxon>
        <taxon>Pseudomonadota</taxon>
        <taxon>Alphaproteobacteria</taxon>
        <taxon>Acetobacterales</taxon>
        <taxon>Acetobacteraceae</taxon>
    </lineage>
</organism>
<evidence type="ECO:0000256" key="3">
    <source>
        <dbReference type="ARBA" id="ARBA00022691"/>
    </source>
</evidence>
<evidence type="ECO:0000259" key="13">
    <source>
        <dbReference type="PROSITE" id="PS51918"/>
    </source>
</evidence>